<dbReference type="OrthoDB" id="9801454at2"/>
<dbReference type="CDD" id="cd00885">
    <property type="entry name" value="cinA"/>
    <property type="match status" value="1"/>
</dbReference>
<dbReference type="RefSeq" id="WP_092785181.1">
    <property type="nucleotide sequence ID" value="NZ_FNAP01000005.1"/>
</dbReference>
<dbReference type="InterPro" id="IPR050101">
    <property type="entry name" value="CinA"/>
</dbReference>
<dbReference type="EMBL" id="FNAP01000005">
    <property type="protein sequence ID" value="SDE29789.1"/>
    <property type="molecule type" value="Genomic_DNA"/>
</dbReference>
<dbReference type="Proteomes" id="UP000199412">
    <property type="component" value="Unassembled WGS sequence"/>
</dbReference>
<proteinExistence type="predicted"/>
<dbReference type="Pfam" id="PF24102">
    <property type="entry name" value="FLAD1_M"/>
    <property type="match status" value="1"/>
</dbReference>
<dbReference type="PANTHER" id="PTHR13939">
    <property type="entry name" value="NICOTINAMIDE-NUCLEOTIDE AMIDOHYDROLASE PNCC"/>
    <property type="match status" value="1"/>
</dbReference>
<dbReference type="PANTHER" id="PTHR13939:SF0">
    <property type="entry name" value="NMN AMIDOHYDROLASE-LIKE PROTEIN YFAY"/>
    <property type="match status" value="1"/>
</dbReference>
<protein>
    <submittedName>
        <fullName evidence="2">Molybdenum cofactor synthesis domain-containing protein</fullName>
    </submittedName>
</protein>
<feature type="domain" description="MoaB/Mog" evidence="1">
    <location>
        <begin position="10"/>
        <end position="169"/>
    </location>
</feature>
<evidence type="ECO:0000313" key="3">
    <source>
        <dbReference type="Proteomes" id="UP000199412"/>
    </source>
</evidence>
<keyword evidence="3" id="KW-1185">Reference proteome</keyword>
<dbReference type="Gene3D" id="3.40.980.10">
    <property type="entry name" value="MoaB/Mog-like domain"/>
    <property type="match status" value="1"/>
</dbReference>
<dbReference type="SUPFAM" id="SSF53218">
    <property type="entry name" value="Molybdenum cofactor biosynthesis proteins"/>
    <property type="match status" value="1"/>
</dbReference>
<evidence type="ECO:0000259" key="1">
    <source>
        <dbReference type="SMART" id="SM00852"/>
    </source>
</evidence>
<reference evidence="2 3" key="1">
    <citation type="submission" date="2016-10" db="EMBL/GenBank/DDBJ databases">
        <authorList>
            <person name="de Groot N.N."/>
        </authorList>
    </citation>
    <scope>NUCLEOTIDE SEQUENCE [LARGE SCALE GENOMIC DNA]</scope>
    <source>
        <strain evidence="2 3">ATCC 700224</strain>
    </source>
</reference>
<dbReference type="Pfam" id="PF00994">
    <property type="entry name" value="MoCF_biosynth"/>
    <property type="match status" value="1"/>
</dbReference>
<dbReference type="InterPro" id="IPR001453">
    <property type="entry name" value="MoaB/Mog_dom"/>
</dbReference>
<sequence length="252" mass="26231">MTADTPPTAALIVIGNEILSGRTQDANVKYIAGRLSAMGIPLREVRVVPDEEAAIIKAVNTLRARETYVFTTGGIGPTHDDITAASIGAAFGLPVLRHPEAERVMRDAYGDDITEVRLRMASMPEGAALIENPASGAPGFRVGSVFVLAGVPSIMRAMFESLAPGLTGGPPILSRAVTATVRESEVAEALSAIQDRWPDVDLGSYPWARGGQIGTTLVARGTDKAVLEAVVTDLCALIDGLGLDATIQEGGG</sequence>
<dbReference type="SMART" id="SM00852">
    <property type="entry name" value="MoCF_biosynth"/>
    <property type="match status" value="1"/>
</dbReference>
<gene>
    <name evidence="2" type="ORF">SAMN05421720_105150</name>
</gene>
<dbReference type="InterPro" id="IPR056596">
    <property type="entry name" value="FLAD1_M"/>
</dbReference>
<dbReference type="STRING" id="69960.SAMN05421720_105150"/>
<name>A0A1G7BRU1_9PROT</name>
<evidence type="ECO:0000313" key="2">
    <source>
        <dbReference type="EMBL" id="SDE29789.1"/>
    </source>
</evidence>
<organism evidence="2 3">
    <name type="scientific">Rhodospira trueperi</name>
    <dbReference type="NCBI Taxonomy" id="69960"/>
    <lineage>
        <taxon>Bacteria</taxon>
        <taxon>Pseudomonadati</taxon>
        <taxon>Pseudomonadota</taxon>
        <taxon>Alphaproteobacteria</taxon>
        <taxon>Rhodospirillales</taxon>
        <taxon>Rhodospirillaceae</taxon>
        <taxon>Rhodospira</taxon>
    </lineage>
</organism>
<accession>A0A1G7BRU1</accession>
<dbReference type="InterPro" id="IPR036425">
    <property type="entry name" value="MoaB/Mog-like_dom_sf"/>
</dbReference>
<dbReference type="AlphaFoldDB" id="A0A1G7BRU1"/>